<gene>
    <name evidence="12" type="ORF">PaecuDRAFT_2236</name>
</gene>
<evidence type="ECO:0000256" key="8">
    <source>
        <dbReference type="SAM" id="Phobius"/>
    </source>
</evidence>
<keyword evidence="6 8" id="KW-0472">Membrane</keyword>
<evidence type="ECO:0000259" key="10">
    <source>
        <dbReference type="Pfam" id="PF21082"/>
    </source>
</evidence>
<dbReference type="AlphaFoldDB" id="E0I999"/>
<dbReference type="STRING" id="717606.PaecuDRAFT_2236"/>
<dbReference type="InterPro" id="IPR006685">
    <property type="entry name" value="MscS_channel_2nd"/>
</dbReference>
<feature type="domain" description="Mechanosensitive ion channel transmembrane helices 2/3" evidence="11">
    <location>
        <begin position="75"/>
        <end position="116"/>
    </location>
</feature>
<feature type="transmembrane region" description="Helical" evidence="8">
    <location>
        <begin position="66"/>
        <end position="91"/>
    </location>
</feature>
<evidence type="ECO:0000259" key="9">
    <source>
        <dbReference type="Pfam" id="PF00924"/>
    </source>
</evidence>
<dbReference type="PANTHER" id="PTHR30460">
    <property type="entry name" value="MODERATE CONDUCTANCE MECHANOSENSITIVE CHANNEL YBIO"/>
    <property type="match status" value="1"/>
</dbReference>
<dbReference type="eggNOG" id="COG0668">
    <property type="taxonomic scope" value="Bacteria"/>
</dbReference>
<evidence type="ECO:0000313" key="12">
    <source>
        <dbReference type="EMBL" id="EFM10983.1"/>
    </source>
</evidence>
<dbReference type="FunFam" id="1.10.287.1260:FF:000005">
    <property type="entry name" value="Mechanosensitive ion channel family protein"/>
    <property type="match status" value="1"/>
</dbReference>
<dbReference type="InterPro" id="IPR011014">
    <property type="entry name" value="MscS_channel_TM-2"/>
</dbReference>
<protein>
    <submittedName>
        <fullName evidence="12">MscS Mechanosensitive ion channel</fullName>
    </submittedName>
</protein>
<dbReference type="Pfam" id="PF21088">
    <property type="entry name" value="MS_channel_1st"/>
    <property type="match status" value="1"/>
</dbReference>
<feature type="domain" description="Mechanosensitive ion channel MscS" evidence="9">
    <location>
        <begin position="118"/>
        <end position="181"/>
    </location>
</feature>
<dbReference type="InterPro" id="IPR011066">
    <property type="entry name" value="MscS_channel_C_sf"/>
</dbReference>
<dbReference type="Gene3D" id="1.10.287.1260">
    <property type="match status" value="1"/>
</dbReference>
<comment type="function">
    <text evidence="7">May play a role in resistance to osmotic downshock.</text>
</comment>
<evidence type="ECO:0000256" key="2">
    <source>
        <dbReference type="ARBA" id="ARBA00008017"/>
    </source>
</evidence>
<dbReference type="SUPFAM" id="SSF82689">
    <property type="entry name" value="Mechanosensitive channel protein MscS (YggB), C-terminal domain"/>
    <property type="match status" value="1"/>
</dbReference>
<keyword evidence="3" id="KW-1003">Cell membrane</keyword>
<dbReference type="InterPro" id="IPR049278">
    <property type="entry name" value="MS_channel_C"/>
</dbReference>
<dbReference type="EMBL" id="AEDD01000005">
    <property type="protein sequence ID" value="EFM10983.1"/>
    <property type="molecule type" value="Genomic_DNA"/>
</dbReference>
<reference evidence="12 13" key="1">
    <citation type="submission" date="2010-07" db="EMBL/GenBank/DDBJ databases">
        <title>The draft genome of Paenibacillus curdlanolyticus YK9.</title>
        <authorList>
            <consortium name="US DOE Joint Genome Institute (JGI-PGF)"/>
            <person name="Lucas S."/>
            <person name="Copeland A."/>
            <person name="Lapidus A."/>
            <person name="Cheng J.-F."/>
            <person name="Bruce D."/>
            <person name="Goodwin L."/>
            <person name="Pitluck S."/>
            <person name="Land M.L."/>
            <person name="Hauser L."/>
            <person name="Chang Y.-J."/>
            <person name="Jeffries C."/>
            <person name="Anderson I.J."/>
            <person name="Johnson E."/>
            <person name="Loganathan U."/>
            <person name="Mulhopadhyay B."/>
            <person name="Kyrpides N."/>
            <person name="Woyke T.J."/>
        </authorList>
    </citation>
    <scope>NUCLEOTIDE SEQUENCE [LARGE SCALE GENOMIC DNA]</scope>
    <source>
        <strain evidence="12 13">YK9</strain>
    </source>
</reference>
<evidence type="ECO:0000256" key="1">
    <source>
        <dbReference type="ARBA" id="ARBA00004651"/>
    </source>
</evidence>
<dbReference type="InterPro" id="IPR010920">
    <property type="entry name" value="LSM_dom_sf"/>
</dbReference>
<dbReference type="InterPro" id="IPR023408">
    <property type="entry name" value="MscS_beta-dom_sf"/>
</dbReference>
<dbReference type="Proteomes" id="UP000005387">
    <property type="component" value="Unassembled WGS sequence"/>
</dbReference>
<dbReference type="FunFam" id="2.30.30.60:FF:000001">
    <property type="entry name" value="MscS Mechanosensitive ion channel"/>
    <property type="match status" value="1"/>
</dbReference>
<sequence length="292" mass="32222">MDITAVWNDLVDWVTSGRMWATFGMSVVRIALILLIGRVVELVIFKSIDRMMIEREMKQTQHTRRVLTVGKLLKNVSSYLIYFVGALLILAEFNVNLAPLLAGAGVLSLAIGFGAQSLVKDIITGFFIILEDQFAVGDVVQTGQFKGTVEMIGLRTTRIKSWTGELHIIPNGMINEVTNFSMNNSLAVVDVAIAYEEDVERALNIMKQTVATAGNHLDNTVSTPEVLGIQMLGPSQVTLRVIVECLPNTQVAVSRELNALIKKAFDDNHIDIPYPRMVTYQRSEKGGVRDGA</sequence>
<comment type="subcellular location">
    <subcellularLocation>
        <location evidence="1">Cell membrane</location>
        <topology evidence="1">Multi-pass membrane protein</topology>
    </subcellularLocation>
</comment>
<feature type="transmembrane region" description="Helical" evidence="8">
    <location>
        <begin position="20"/>
        <end position="45"/>
    </location>
</feature>
<dbReference type="SUPFAM" id="SSF50182">
    <property type="entry name" value="Sm-like ribonucleoproteins"/>
    <property type="match status" value="1"/>
</dbReference>
<dbReference type="RefSeq" id="WP_006038232.1">
    <property type="nucleotide sequence ID" value="NZ_AEDD01000005.1"/>
</dbReference>
<feature type="domain" description="Mechanosensitive ion channel MscS C-terminal" evidence="10">
    <location>
        <begin position="188"/>
        <end position="272"/>
    </location>
</feature>
<feature type="transmembrane region" description="Helical" evidence="8">
    <location>
        <begin position="97"/>
        <end position="119"/>
    </location>
</feature>
<dbReference type="Gene3D" id="2.30.30.60">
    <property type="match status" value="1"/>
</dbReference>
<dbReference type="Gene3D" id="3.30.70.100">
    <property type="match status" value="1"/>
</dbReference>
<evidence type="ECO:0000256" key="5">
    <source>
        <dbReference type="ARBA" id="ARBA00022989"/>
    </source>
</evidence>
<evidence type="ECO:0000256" key="4">
    <source>
        <dbReference type="ARBA" id="ARBA00022692"/>
    </source>
</evidence>
<dbReference type="GO" id="GO:0005886">
    <property type="term" value="C:plasma membrane"/>
    <property type="evidence" value="ECO:0007669"/>
    <property type="project" value="UniProtKB-SubCell"/>
</dbReference>
<evidence type="ECO:0000259" key="11">
    <source>
        <dbReference type="Pfam" id="PF21088"/>
    </source>
</evidence>
<accession>E0I999</accession>
<organism evidence="12 13">
    <name type="scientific">Paenibacillus curdlanolyticus YK9</name>
    <dbReference type="NCBI Taxonomy" id="717606"/>
    <lineage>
        <taxon>Bacteria</taxon>
        <taxon>Bacillati</taxon>
        <taxon>Bacillota</taxon>
        <taxon>Bacilli</taxon>
        <taxon>Bacillales</taxon>
        <taxon>Paenibacillaceae</taxon>
        <taxon>Paenibacillus</taxon>
    </lineage>
</organism>
<keyword evidence="13" id="KW-1185">Reference proteome</keyword>
<keyword evidence="5 8" id="KW-1133">Transmembrane helix</keyword>
<evidence type="ECO:0000256" key="6">
    <source>
        <dbReference type="ARBA" id="ARBA00023136"/>
    </source>
</evidence>
<dbReference type="PANTHER" id="PTHR30460:SF0">
    <property type="entry name" value="MODERATE CONDUCTANCE MECHANOSENSITIVE CHANNEL YBIO"/>
    <property type="match status" value="1"/>
</dbReference>
<dbReference type="Pfam" id="PF21082">
    <property type="entry name" value="MS_channel_3rd"/>
    <property type="match status" value="1"/>
</dbReference>
<comment type="similarity">
    <text evidence="2">Belongs to the MscS (TC 1.A.23) family.</text>
</comment>
<keyword evidence="4 8" id="KW-0812">Transmembrane</keyword>
<evidence type="ECO:0000256" key="3">
    <source>
        <dbReference type="ARBA" id="ARBA00022475"/>
    </source>
</evidence>
<dbReference type="Pfam" id="PF00924">
    <property type="entry name" value="MS_channel_2nd"/>
    <property type="match status" value="1"/>
</dbReference>
<dbReference type="InterPro" id="IPR045276">
    <property type="entry name" value="YbiO_bact"/>
</dbReference>
<evidence type="ECO:0000256" key="7">
    <source>
        <dbReference type="ARBA" id="ARBA00059688"/>
    </source>
</evidence>
<dbReference type="InterPro" id="IPR049142">
    <property type="entry name" value="MS_channel_1st"/>
</dbReference>
<proteinExistence type="inferred from homology"/>
<dbReference type="SUPFAM" id="SSF82861">
    <property type="entry name" value="Mechanosensitive channel protein MscS (YggB), transmembrane region"/>
    <property type="match status" value="1"/>
</dbReference>
<name>E0I999_9BACL</name>
<evidence type="ECO:0000313" key="13">
    <source>
        <dbReference type="Proteomes" id="UP000005387"/>
    </source>
</evidence>
<dbReference type="GO" id="GO:0008381">
    <property type="term" value="F:mechanosensitive monoatomic ion channel activity"/>
    <property type="evidence" value="ECO:0007669"/>
    <property type="project" value="InterPro"/>
</dbReference>